<reference evidence="1 2" key="1">
    <citation type="journal article" date="2016" name="Nat. Commun.">
        <title>Thousands of microbial genomes shed light on interconnected biogeochemical processes in an aquifer system.</title>
        <authorList>
            <person name="Anantharaman K."/>
            <person name="Brown C.T."/>
            <person name="Hug L.A."/>
            <person name="Sharon I."/>
            <person name="Castelle C.J."/>
            <person name="Probst A.J."/>
            <person name="Thomas B.C."/>
            <person name="Singh A."/>
            <person name="Wilkins M.J."/>
            <person name="Karaoz U."/>
            <person name="Brodie E.L."/>
            <person name="Williams K.H."/>
            <person name="Hubbard S.S."/>
            <person name="Banfield J.F."/>
        </authorList>
    </citation>
    <scope>NUCLEOTIDE SEQUENCE [LARGE SCALE GENOMIC DNA]</scope>
</reference>
<evidence type="ECO:0000313" key="1">
    <source>
        <dbReference type="EMBL" id="OGG49676.1"/>
    </source>
</evidence>
<sequence>MNMKVLVGGIIIIILVVGAYLVATQNNPAPADTQPEVVSTTTEISWTPEASRAVGTWQSTEDPKFTREFRIDGTVTDMYEGDAAATANGTWSQVIDISAEQFEFPAVDNATFLKLVFSDGEPMYFAIAADTTDDRLVLVNLSGRGNVLTFARMQ</sequence>
<evidence type="ECO:0008006" key="3">
    <source>
        <dbReference type="Google" id="ProtNLM"/>
    </source>
</evidence>
<organism evidence="1 2">
    <name type="scientific">Candidatus Kaiserbacteria bacterium RIFCSPHIGHO2_01_FULL_54_36</name>
    <dbReference type="NCBI Taxonomy" id="1798482"/>
    <lineage>
        <taxon>Bacteria</taxon>
        <taxon>Candidatus Kaiseribacteriota</taxon>
    </lineage>
</organism>
<name>A0A1F6CKA1_9BACT</name>
<dbReference type="Proteomes" id="UP000178370">
    <property type="component" value="Unassembled WGS sequence"/>
</dbReference>
<gene>
    <name evidence="1" type="ORF">A2763_03275</name>
</gene>
<accession>A0A1F6CKA1</accession>
<dbReference type="EMBL" id="MFKV01000028">
    <property type="protein sequence ID" value="OGG49676.1"/>
    <property type="molecule type" value="Genomic_DNA"/>
</dbReference>
<proteinExistence type="predicted"/>
<evidence type="ECO:0000313" key="2">
    <source>
        <dbReference type="Proteomes" id="UP000178370"/>
    </source>
</evidence>
<comment type="caution">
    <text evidence="1">The sequence shown here is derived from an EMBL/GenBank/DDBJ whole genome shotgun (WGS) entry which is preliminary data.</text>
</comment>
<dbReference type="STRING" id="1798482.A2763_03275"/>
<protein>
    <recommendedName>
        <fullName evidence="3">DUF5640 domain-containing protein</fullName>
    </recommendedName>
</protein>
<dbReference type="AlphaFoldDB" id="A0A1F6CKA1"/>